<protein>
    <submittedName>
        <fullName evidence="5">NADP-dependent oxidoreductase</fullName>
        <ecNumber evidence="5">1.-.-.-</ecNumber>
    </submittedName>
</protein>
<dbReference type="CDD" id="cd05289">
    <property type="entry name" value="MDR_like_2"/>
    <property type="match status" value="1"/>
</dbReference>
<dbReference type="SUPFAM" id="SSF50129">
    <property type="entry name" value="GroES-like"/>
    <property type="match status" value="1"/>
</dbReference>
<keyword evidence="2 5" id="KW-0560">Oxidoreductase</keyword>
<feature type="compositionally biased region" description="Basic and acidic residues" evidence="3">
    <location>
        <begin position="352"/>
        <end position="373"/>
    </location>
</feature>
<dbReference type="Pfam" id="PF13602">
    <property type="entry name" value="ADH_zinc_N_2"/>
    <property type="match status" value="1"/>
</dbReference>
<dbReference type="Gene3D" id="3.90.180.10">
    <property type="entry name" value="Medium-chain alcohol dehydrogenases, catalytic domain"/>
    <property type="match status" value="1"/>
</dbReference>
<feature type="domain" description="Enoyl reductase (ER)" evidence="4">
    <location>
        <begin position="11"/>
        <end position="298"/>
    </location>
</feature>
<dbReference type="InterPro" id="IPR020843">
    <property type="entry name" value="ER"/>
</dbReference>
<evidence type="ECO:0000313" key="6">
    <source>
        <dbReference type="Proteomes" id="UP001595960"/>
    </source>
</evidence>
<feature type="region of interest" description="Disordered" evidence="3">
    <location>
        <begin position="325"/>
        <end position="373"/>
    </location>
</feature>
<name>A0ABV9R9L2_9MICO</name>
<dbReference type="SUPFAM" id="SSF51735">
    <property type="entry name" value="NAD(P)-binding Rossmann-fold domains"/>
    <property type="match status" value="1"/>
</dbReference>
<dbReference type="Proteomes" id="UP001595960">
    <property type="component" value="Unassembled WGS sequence"/>
</dbReference>
<dbReference type="EMBL" id="JBHSJC010000003">
    <property type="protein sequence ID" value="MFC4830749.1"/>
    <property type="molecule type" value="Genomic_DNA"/>
</dbReference>
<dbReference type="InterPro" id="IPR013154">
    <property type="entry name" value="ADH-like_N"/>
</dbReference>
<evidence type="ECO:0000256" key="3">
    <source>
        <dbReference type="SAM" id="MobiDB-lite"/>
    </source>
</evidence>
<accession>A0ABV9R9L2</accession>
<sequence>MAHAIRYHRYGGPDVLAVEEVPMPEAGDGEVVVEVFATGLNPIESVTRRGDGTPGDDGFPRGQGRDLAGVVASVGPGVTGFAAGDAVMGYVDAGAQASHVVVPAGQLMRKPASVPWEVAGSLYTAGTMAWSAVEGLALTPGDTVVVTAAAGGAGCLAAQFALLRGATVVGTSADARLDFLAQYGIIPLGYGPGLAARVRERAPGPVTAFLDFLGGEAPEGIALGVSPSRIVTVLDRAAVEQHGIAAVEPGDLVALRRVTDLVAAHRVRLPIADVFPVERVADAYRALDRRDAPGKIVLGFHVVHYEQQRVREPDVKEQDVTLGVPTPHGHIDVEESVPPVIGDGRVRARHRAEREERDARRGEATDAAEERRD</sequence>
<keyword evidence="6" id="KW-1185">Reference proteome</keyword>
<comment type="caution">
    <text evidence="5">The sequence shown here is derived from an EMBL/GenBank/DDBJ whole genome shotgun (WGS) entry which is preliminary data.</text>
</comment>
<dbReference type="SMART" id="SM00829">
    <property type="entry name" value="PKS_ER"/>
    <property type="match status" value="1"/>
</dbReference>
<dbReference type="InterPro" id="IPR036291">
    <property type="entry name" value="NAD(P)-bd_dom_sf"/>
</dbReference>
<dbReference type="EC" id="1.-.-.-" evidence="5"/>
<organism evidence="5 6">
    <name type="scientific">Agromyces aurantiacus</name>
    <dbReference type="NCBI Taxonomy" id="165814"/>
    <lineage>
        <taxon>Bacteria</taxon>
        <taxon>Bacillati</taxon>
        <taxon>Actinomycetota</taxon>
        <taxon>Actinomycetes</taxon>
        <taxon>Micrococcales</taxon>
        <taxon>Microbacteriaceae</taxon>
        <taxon>Agromyces</taxon>
    </lineage>
</organism>
<dbReference type="Gene3D" id="3.40.50.720">
    <property type="entry name" value="NAD(P)-binding Rossmann-like Domain"/>
    <property type="match status" value="1"/>
</dbReference>
<proteinExistence type="predicted"/>
<dbReference type="GO" id="GO:0016491">
    <property type="term" value="F:oxidoreductase activity"/>
    <property type="evidence" value="ECO:0007669"/>
    <property type="project" value="UniProtKB-KW"/>
</dbReference>
<evidence type="ECO:0000313" key="5">
    <source>
        <dbReference type="EMBL" id="MFC4830749.1"/>
    </source>
</evidence>
<dbReference type="RefSeq" id="WP_204395240.1">
    <property type="nucleotide sequence ID" value="NZ_JAFBBW010000001.1"/>
</dbReference>
<evidence type="ECO:0000259" key="4">
    <source>
        <dbReference type="SMART" id="SM00829"/>
    </source>
</evidence>
<gene>
    <name evidence="5" type="ORF">ACFPER_18290</name>
</gene>
<evidence type="ECO:0000256" key="1">
    <source>
        <dbReference type="ARBA" id="ARBA00022857"/>
    </source>
</evidence>
<dbReference type="Pfam" id="PF08240">
    <property type="entry name" value="ADH_N"/>
    <property type="match status" value="1"/>
</dbReference>
<evidence type="ECO:0000256" key="2">
    <source>
        <dbReference type="ARBA" id="ARBA00023002"/>
    </source>
</evidence>
<reference evidence="6" key="1">
    <citation type="journal article" date="2019" name="Int. J. Syst. Evol. Microbiol.">
        <title>The Global Catalogue of Microorganisms (GCM) 10K type strain sequencing project: providing services to taxonomists for standard genome sequencing and annotation.</title>
        <authorList>
            <consortium name="The Broad Institute Genomics Platform"/>
            <consortium name="The Broad Institute Genome Sequencing Center for Infectious Disease"/>
            <person name="Wu L."/>
            <person name="Ma J."/>
        </authorList>
    </citation>
    <scope>NUCLEOTIDE SEQUENCE [LARGE SCALE GENOMIC DNA]</scope>
    <source>
        <strain evidence="6">CGMCC 1.12192</strain>
    </source>
</reference>
<keyword evidence="1" id="KW-0521">NADP</keyword>
<dbReference type="PANTHER" id="PTHR48106">
    <property type="entry name" value="QUINONE OXIDOREDUCTASE PIG3-RELATED"/>
    <property type="match status" value="1"/>
</dbReference>
<dbReference type="InterPro" id="IPR011032">
    <property type="entry name" value="GroES-like_sf"/>
</dbReference>